<dbReference type="PANTHER" id="PTHR45138:SF9">
    <property type="entry name" value="DIGUANYLATE CYCLASE DGCM-RELATED"/>
    <property type="match status" value="1"/>
</dbReference>
<evidence type="ECO:0000256" key="1">
    <source>
        <dbReference type="ARBA" id="ARBA00004370"/>
    </source>
</evidence>
<protein>
    <recommendedName>
        <fullName evidence="2">diguanylate cyclase</fullName>
        <ecNumber evidence="2">2.7.7.65</ecNumber>
    </recommendedName>
</protein>
<keyword evidence="3 7" id="KW-0812">Transmembrane</keyword>
<comment type="caution">
    <text evidence="10">The sequence shown here is derived from an EMBL/GenBank/DDBJ whole genome shotgun (WGS) entry which is preliminary data.</text>
</comment>
<dbReference type="CDD" id="cd01949">
    <property type="entry name" value="GGDEF"/>
    <property type="match status" value="1"/>
</dbReference>
<evidence type="ECO:0000313" key="10">
    <source>
        <dbReference type="EMBL" id="TRY16347.1"/>
    </source>
</evidence>
<organism evidence="10 11">
    <name type="scientific">Shewanella hanedai</name>
    <name type="common">Alteromonas hanedai</name>
    <dbReference type="NCBI Taxonomy" id="25"/>
    <lineage>
        <taxon>Bacteria</taxon>
        <taxon>Pseudomonadati</taxon>
        <taxon>Pseudomonadota</taxon>
        <taxon>Gammaproteobacteria</taxon>
        <taxon>Alteromonadales</taxon>
        <taxon>Shewanellaceae</taxon>
        <taxon>Shewanella</taxon>
    </lineage>
</organism>
<dbReference type="Pfam" id="PF03924">
    <property type="entry name" value="CHASE"/>
    <property type="match status" value="1"/>
</dbReference>
<feature type="domain" description="CHASE" evidence="8">
    <location>
        <begin position="74"/>
        <end position="243"/>
    </location>
</feature>
<dbReference type="OrthoDB" id="73375at2"/>
<dbReference type="InterPro" id="IPR042240">
    <property type="entry name" value="CHASE_sf"/>
</dbReference>
<dbReference type="InterPro" id="IPR029787">
    <property type="entry name" value="Nucleotide_cyclase"/>
</dbReference>
<dbReference type="GO" id="GO:0052621">
    <property type="term" value="F:diguanylate cyclase activity"/>
    <property type="evidence" value="ECO:0007669"/>
    <property type="project" value="UniProtKB-EC"/>
</dbReference>
<dbReference type="InterPro" id="IPR043128">
    <property type="entry name" value="Rev_trsase/Diguanyl_cyclase"/>
</dbReference>
<dbReference type="InterPro" id="IPR050469">
    <property type="entry name" value="Diguanylate_Cyclase"/>
</dbReference>
<dbReference type="SUPFAM" id="SSF55073">
    <property type="entry name" value="Nucleotide cyclase"/>
    <property type="match status" value="1"/>
</dbReference>
<dbReference type="GO" id="GO:0043709">
    <property type="term" value="P:cell adhesion involved in single-species biofilm formation"/>
    <property type="evidence" value="ECO:0007669"/>
    <property type="project" value="TreeGrafter"/>
</dbReference>
<evidence type="ECO:0000256" key="6">
    <source>
        <dbReference type="ARBA" id="ARBA00034247"/>
    </source>
</evidence>
<sequence>MMPSDKAFSHKCLLLSVLIGLLVAGLSGAMFYYKELDAIGVDFRRGVEGKTTAVERELIANLEVLFSLESLFTSSEEVSATDFTNLANGFLVRHHAIQALEWAPRVTGAEREEYERARRLDFPDFEFTERESQGSMVKAAKRDVYFPVYFVAPIEGNEVAFGFDLASNANRLSMIEKSRDLDLTLATQSITLVQEVFNQKGFLILMPVYAGDARTIAKRQEKLLGFVIGVYRIADIVESAIKQTGAKGINLKLIDNTGIDAELLYANYPSAQALDHLLLSFAYTIPLRRIGGRQWTVIATPSQGYVAERQSLFPFFVGVFGCIFVLLGGGYIYIAIEHSGRIRQESEKRSRELEEAKIALEEQSLTDDLTHIANRKCFDIRFEEEWARSVRDGSSLSLIMIDIDSFRLFNETYGYASGDKCLLDLAYKLSKMPNRTTDLVARYGGDQFIILLPNTDEPILLADKCRINIEKLHIVHEASSVSDYVTISLGVISVVPTQKNYPADSMLSVKELLNQSKKLGKNRVSIGSDVISAKKGDILKFKHFSKNSGE</sequence>
<dbReference type="AlphaFoldDB" id="A0A553JV54"/>
<dbReference type="EC" id="2.7.7.65" evidence="2"/>
<dbReference type="GO" id="GO:0007165">
    <property type="term" value="P:signal transduction"/>
    <property type="evidence" value="ECO:0007669"/>
    <property type="project" value="UniProtKB-ARBA"/>
</dbReference>
<evidence type="ECO:0000256" key="2">
    <source>
        <dbReference type="ARBA" id="ARBA00012528"/>
    </source>
</evidence>
<dbReference type="Proteomes" id="UP000318126">
    <property type="component" value="Unassembled WGS sequence"/>
</dbReference>
<evidence type="ECO:0000256" key="7">
    <source>
        <dbReference type="SAM" id="Phobius"/>
    </source>
</evidence>
<accession>A0A553JV54</accession>
<evidence type="ECO:0000259" key="9">
    <source>
        <dbReference type="PROSITE" id="PS50887"/>
    </source>
</evidence>
<dbReference type="SMART" id="SM01079">
    <property type="entry name" value="CHASE"/>
    <property type="match status" value="1"/>
</dbReference>
<dbReference type="InterPro" id="IPR006189">
    <property type="entry name" value="CHASE_dom"/>
</dbReference>
<comment type="subcellular location">
    <subcellularLocation>
        <location evidence="1">Membrane</location>
    </subcellularLocation>
</comment>
<keyword evidence="4 7" id="KW-1133">Transmembrane helix</keyword>
<reference evidence="11" key="1">
    <citation type="submission" date="2019-07" db="EMBL/GenBank/DDBJ databases">
        <title>Shewanella sp. YLB-08 draft genomic sequence.</title>
        <authorList>
            <person name="Yu L."/>
        </authorList>
    </citation>
    <scope>NUCLEOTIDE SEQUENCE [LARGE SCALE GENOMIC DNA]</scope>
    <source>
        <strain evidence="11">JCM 20706</strain>
    </source>
</reference>
<dbReference type="NCBIfam" id="TIGR00254">
    <property type="entry name" value="GGDEF"/>
    <property type="match status" value="1"/>
</dbReference>
<dbReference type="Pfam" id="PF00990">
    <property type="entry name" value="GGDEF"/>
    <property type="match status" value="1"/>
</dbReference>
<feature type="domain" description="GGDEF" evidence="9">
    <location>
        <begin position="394"/>
        <end position="529"/>
    </location>
</feature>
<comment type="catalytic activity">
    <reaction evidence="6">
        <text>2 GTP = 3',3'-c-di-GMP + 2 diphosphate</text>
        <dbReference type="Rhea" id="RHEA:24898"/>
        <dbReference type="ChEBI" id="CHEBI:33019"/>
        <dbReference type="ChEBI" id="CHEBI:37565"/>
        <dbReference type="ChEBI" id="CHEBI:58805"/>
        <dbReference type="EC" id="2.7.7.65"/>
    </reaction>
</comment>
<dbReference type="RefSeq" id="WP_143562793.1">
    <property type="nucleotide sequence ID" value="NZ_BMPL01000001.1"/>
</dbReference>
<keyword evidence="11" id="KW-1185">Reference proteome</keyword>
<evidence type="ECO:0000256" key="5">
    <source>
        <dbReference type="ARBA" id="ARBA00023136"/>
    </source>
</evidence>
<dbReference type="PANTHER" id="PTHR45138">
    <property type="entry name" value="REGULATORY COMPONENTS OF SENSORY TRANSDUCTION SYSTEM"/>
    <property type="match status" value="1"/>
</dbReference>
<evidence type="ECO:0000259" key="8">
    <source>
        <dbReference type="PROSITE" id="PS50839"/>
    </source>
</evidence>
<dbReference type="InterPro" id="IPR000160">
    <property type="entry name" value="GGDEF_dom"/>
</dbReference>
<dbReference type="PROSITE" id="PS50887">
    <property type="entry name" value="GGDEF"/>
    <property type="match status" value="1"/>
</dbReference>
<evidence type="ECO:0000313" key="11">
    <source>
        <dbReference type="Proteomes" id="UP000318126"/>
    </source>
</evidence>
<evidence type="ECO:0000256" key="3">
    <source>
        <dbReference type="ARBA" id="ARBA00022692"/>
    </source>
</evidence>
<proteinExistence type="predicted"/>
<dbReference type="SMART" id="SM00267">
    <property type="entry name" value="GGDEF"/>
    <property type="match status" value="1"/>
</dbReference>
<name>A0A553JV54_SHEHA</name>
<dbReference type="GO" id="GO:0005886">
    <property type="term" value="C:plasma membrane"/>
    <property type="evidence" value="ECO:0007669"/>
    <property type="project" value="TreeGrafter"/>
</dbReference>
<dbReference type="EMBL" id="VKGK01000001">
    <property type="protein sequence ID" value="TRY16347.1"/>
    <property type="molecule type" value="Genomic_DNA"/>
</dbReference>
<dbReference type="GO" id="GO:1902201">
    <property type="term" value="P:negative regulation of bacterial-type flagellum-dependent cell motility"/>
    <property type="evidence" value="ECO:0007669"/>
    <property type="project" value="TreeGrafter"/>
</dbReference>
<feature type="transmembrane region" description="Helical" evidence="7">
    <location>
        <begin position="312"/>
        <end position="334"/>
    </location>
</feature>
<dbReference type="Gene3D" id="3.30.450.350">
    <property type="entry name" value="CHASE domain"/>
    <property type="match status" value="1"/>
</dbReference>
<evidence type="ECO:0000256" key="4">
    <source>
        <dbReference type="ARBA" id="ARBA00022989"/>
    </source>
</evidence>
<keyword evidence="5 7" id="KW-0472">Membrane</keyword>
<gene>
    <name evidence="10" type="ORF">FN961_01615</name>
</gene>
<dbReference type="PROSITE" id="PS50839">
    <property type="entry name" value="CHASE"/>
    <property type="match status" value="1"/>
</dbReference>
<dbReference type="Gene3D" id="3.30.70.270">
    <property type="match status" value="1"/>
</dbReference>